<keyword evidence="3" id="KW-1185">Reference proteome</keyword>
<protein>
    <submittedName>
        <fullName evidence="2">Uncharacterized protein</fullName>
    </submittedName>
</protein>
<evidence type="ECO:0000313" key="3">
    <source>
        <dbReference type="Proteomes" id="UP000095607"/>
    </source>
</evidence>
<gene>
    <name evidence="2" type="ORF">BI380_04835</name>
</gene>
<feature type="compositionally biased region" description="Polar residues" evidence="1">
    <location>
        <begin position="52"/>
        <end position="67"/>
    </location>
</feature>
<feature type="region of interest" description="Disordered" evidence="1">
    <location>
        <begin position="52"/>
        <end position="74"/>
    </location>
</feature>
<organism evidence="2 3">
    <name type="scientific">Delftia tsuruhatensis</name>
    <dbReference type="NCBI Taxonomy" id="180282"/>
    <lineage>
        <taxon>Bacteria</taxon>
        <taxon>Pseudomonadati</taxon>
        <taxon>Pseudomonadota</taxon>
        <taxon>Betaproteobacteria</taxon>
        <taxon>Burkholderiales</taxon>
        <taxon>Comamonadaceae</taxon>
        <taxon>Delftia</taxon>
    </lineage>
</organism>
<reference evidence="2 3" key="1">
    <citation type="submission" date="2016-09" db="EMBL/GenBank/DDBJ databases">
        <title>Complete genome sequence of Deltia acidovorans CM13 isolated from murine proximal colonic tissue.</title>
        <authorList>
            <person name="Saffarian A."/>
        </authorList>
    </citation>
    <scope>NUCLEOTIDE SEQUENCE [LARGE SCALE GENOMIC DNA]</scope>
    <source>
        <strain evidence="2 3">CM13</strain>
    </source>
</reference>
<proteinExistence type="predicted"/>
<evidence type="ECO:0000313" key="2">
    <source>
        <dbReference type="EMBL" id="AOV00729.1"/>
    </source>
</evidence>
<evidence type="ECO:0000256" key="1">
    <source>
        <dbReference type="SAM" id="MobiDB-lite"/>
    </source>
</evidence>
<sequence length="74" mass="8160">MGIVIYIADLMPIGSGQTLHLSGRKIPIQRYFTITLQTNEAPAQIILKTASQPRSGSMRLQSTSSPMNKMIQMP</sequence>
<dbReference type="EMBL" id="CP017420">
    <property type="protein sequence ID" value="AOV00729.1"/>
    <property type="molecule type" value="Genomic_DNA"/>
</dbReference>
<accession>A0ABM6E073</accession>
<dbReference type="Proteomes" id="UP000095607">
    <property type="component" value="Chromosome"/>
</dbReference>
<name>A0ABM6E073_9BURK</name>